<sequence>MAPSVFQCTEPTANRHLQRVWDDTRLAKHYHKVDTIRAVVDHGPSAGWVDRRRREKDHEQRERRLYGARGQAPPTTHQLRVTRVQAHREAEIQRDNLKILTKLHTISHSAPSTWNHRVYPPTYKDPLDTTPRRTAAREASGAPAAAVEDVADAPVASALASSEARRQQQQQQNRERTMAYTSTTSAKASPTRRHTALAGTAATGARLTSQGYDIRRKAETDRIQCGNERLLTKIDTMMRSSTYSRQTLAREWEENKAHMKRISMWSTS</sequence>
<dbReference type="Proteomes" id="UP000268535">
    <property type="component" value="Unassembled WGS sequence"/>
</dbReference>
<evidence type="ECO:0000313" key="4">
    <source>
        <dbReference type="Proteomes" id="UP000268535"/>
    </source>
</evidence>
<feature type="region of interest" description="Disordered" evidence="1">
    <location>
        <begin position="120"/>
        <end position="194"/>
    </location>
</feature>
<dbReference type="EMBL" id="ML009135">
    <property type="protein sequence ID" value="RKO97959.1"/>
    <property type="molecule type" value="Genomic_DNA"/>
</dbReference>
<reference evidence="4 5" key="1">
    <citation type="journal article" date="2018" name="Nat. Microbiol.">
        <title>Leveraging single-cell genomics to expand the fungal tree of life.</title>
        <authorList>
            <person name="Ahrendt S.R."/>
            <person name="Quandt C.A."/>
            <person name="Ciobanu D."/>
            <person name="Clum A."/>
            <person name="Salamov A."/>
            <person name="Andreopoulos B."/>
            <person name="Cheng J.F."/>
            <person name="Woyke T."/>
            <person name="Pelin A."/>
            <person name="Henrissat B."/>
            <person name="Reynolds N.K."/>
            <person name="Benny G.L."/>
            <person name="Smith M.E."/>
            <person name="James T.Y."/>
            <person name="Grigoriev I.V."/>
        </authorList>
    </citation>
    <scope>NUCLEOTIDE SEQUENCE [LARGE SCALE GENOMIC DNA]</scope>
    <source>
        <strain evidence="4 5">ATCC 52028</strain>
    </source>
</reference>
<dbReference type="OrthoDB" id="2163395at2759"/>
<dbReference type="Proteomes" id="UP000274922">
    <property type="component" value="Unassembled WGS sequence"/>
</dbReference>
<name>A0A4P9WWY9_9FUNG</name>
<protein>
    <submittedName>
        <fullName evidence="2">Uncharacterized protein</fullName>
    </submittedName>
</protein>
<feature type="compositionally biased region" description="Polar residues" evidence="1">
    <location>
        <begin position="179"/>
        <end position="188"/>
    </location>
</feature>
<evidence type="ECO:0000313" key="5">
    <source>
        <dbReference type="Proteomes" id="UP000274922"/>
    </source>
</evidence>
<reference evidence="3" key="2">
    <citation type="submission" date="2018-04" db="EMBL/GenBank/DDBJ databases">
        <title>Leveraging single-cell genomics to expand the Fungal Tree of Life.</title>
        <authorList>
            <consortium name="DOE Joint Genome Institute"/>
            <person name="Ahrendt S.R."/>
            <person name="Quandt C.A."/>
            <person name="Ciobanu D."/>
            <person name="Clum A."/>
            <person name="Salamov A."/>
            <person name="Andreopoulos B."/>
            <person name="Cheng J.-F."/>
            <person name="Woyke T."/>
            <person name="Pelin A."/>
            <person name="Henrissat B."/>
            <person name="Benny G.L."/>
            <person name="Smith M.E."/>
            <person name="James T.Y."/>
            <person name="Grigoriev I.V."/>
        </authorList>
    </citation>
    <scope>NUCLEOTIDE SEQUENCE</scope>
    <source>
        <strain evidence="3">ATCC 52028</strain>
    </source>
</reference>
<keyword evidence="5" id="KW-1185">Reference proteome</keyword>
<evidence type="ECO:0000313" key="3">
    <source>
        <dbReference type="EMBL" id="RKP03416.1"/>
    </source>
</evidence>
<evidence type="ECO:0000256" key="1">
    <source>
        <dbReference type="SAM" id="MobiDB-lite"/>
    </source>
</evidence>
<evidence type="ECO:0000313" key="2">
    <source>
        <dbReference type="EMBL" id="RKO97959.1"/>
    </source>
</evidence>
<accession>A0A4P9WWY9</accession>
<proteinExistence type="predicted"/>
<reference evidence="2" key="3">
    <citation type="submission" date="2018-08" db="EMBL/GenBank/DDBJ databases">
        <title>Leveraging single-cell genomics to expand the Fungal Tree of Life.</title>
        <authorList>
            <consortium name="DOE Joint Genome Institute"/>
            <person name="Ahrendt S.R."/>
            <person name="Quandt C.A."/>
            <person name="Ciobanu D."/>
            <person name="Clum A."/>
            <person name="Salamov A."/>
            <person name="Andreopoulos B."/>
            <person name="Cheng J.-F."/>
            <person name="Woyke T."/>
            <person name="Pelin A."/>
            <person name="Henrissat B."/>
            <person name="Reynolds N."/>
            <person name="Benny G.L."/>
            <person name="Smith M.E."/>
            <person name="James T.Y."/>
            <person name="Grigoriev I.V."/>
        </authorList>
    </citation>
    <scope>NUCLEOTIDE SEQUENCE</scope>
    <source>
        <strain evidence="2">ATCC 52028</strain>
    </source>
</reference>
<gene>
    <name evidence="2" type="ORF">CAUPRSCDRAFT_10405</name>
    <name evidence="3" type="ORF">CXG81DRAFT_23943</name>
</gene>
<feature type="compositionally biased region" description="Low complexity" evidence="1">
    <location>
        <begin position="137"/>
        <end position="158"/>
    </location>
</feature>
<dbReference type="EMBL" id="ML014123">
    <property type="protein sequence ID" value="RKP03416.1"/>
    <property type="molecule type" value="Genomic_DNA"/>
</dbReference>
<organism evidence="2 4">
    <name type="scientific">Caulochytrium protostelioides</name>
    <dbReference type="NCBI Taxonomy" id="1555241"/>
    <lineage>
        <taxon>Eukaryota</taxon>
        <taxon>Fungi</taxon>
        <taxon>Fungi incertae sedis</taxon>
        <taxon>Chytridiomycota</taxon>
        <taxon>Chytridiomycota incertae sedis</taxon>
        <taxon>Chytridiomycetes</taxon>
        <taxon>Caulochytriales</taxon>
        <taxon>Caulochytriaceae</taxon>
        <taxon>Caulochytrium</taxon>
    </lineage>
</organism>
<dbReference type="AlphaFoldDB" id="A0A4P9WWY9"/>